<evidence type="ECO:0000313" key="2">
    <source>
        <dbReference type="Proteomes" id="UP000187455"/>
    </source>
</evidence>
<keyword evidence="2" id="KW-1185">Reference proteome</keyword>
<name>A0A1R0GZR1_9FUNG</name>
<dbReference type="EMBL" id="LSSL01001663">
    <property type="protein sequence ID" value="OLY82308.1"/>
    <property type="molecule type" value="Genomic_DNA"/>
</dbReference>
<accession>A0A1R0GZR1</accession>
<protein>
    <submittedName>
        <fullName evidence="1">Uncharacterized protein</fullName>
    </submittedName>
</protein>
<reference evidence="1 2" key="1">
    <citation type="journal article" date="2016" name="Mol. Biol. Evol.">
        <title>Genome-Wide Survey of Gut Fungi (Harpellales) Reveals the First Horizontally Transferred Ubiquitin Gene from a Mosquito Host.</title>
        <authorList>
            <person name="Wang Y."/>
            <person name="White M.M."/>
            <person name="Kvist S."/>
            <person name="Moncalvo J.M."/>
        </authorList>
    </citation>
    <scope>NUCLEOTIDE SEQUENCE [LARGE SCALE GENOMIC DNA]</scope>
    <source>
        <strain evidence="1 2">ALG-7-W6</strain>
    </source>
</reference>
<sequence>MLEAEERIEASQANVFICERGSPSHAANILGRKVGVVKSKCQPHKRLFVCWAQEIEPECRQLNQPTAGPHSDLSPSNNVPVWPKRRIQVPLIFRPVENWHGYMRQWAEGAENNEEISQ</sequence>
<dbReference type="AlphaFoldDB" id="A0A1R0GZR1"/>
<evidence type="ECO:0000313" key="1">
    <source>
        <dbReference type="EMBL" id="OLY82308.1"/>
    </source>
</evidence>
<proteinExistence type="predicted"/>
<dbReference type="Proteomes" id="UP000187455">
    <property type="component" value="Unassembled WGS sequence"/>
</dbReference>
<comment type="caution">
    <text evidence="1">The sequence shown here is derived from an EMBL/GenBank/DDBJ whole genome shotgun (WGS) entry which is preliminary data.</text>
</comment>
<gene>
    <name evidence="1" type="ORF">AYI68_g3577</name>
</gene>
<organism evidence="1 2">
    <name type="scientific">Smittium mucronatum</name>
    <dbReference type="NCBI Taxonomy" id="133383"/>
    <lineage>
        <taxon>Eukaryota</taxon>
        <taxon>Fungi</taxon>
        <taxon>Fungi incertae sedis</taxon>
        <taxon>Zoopagomycota</taxon>
        <taxon>Kickxellomycotina</taxon>
        <taxon>Harpellomycetes</taxon>
        <taxon>Harpellales</taxon>
        <taxon>Legeriomycetaceae</taxon>
        <taxon>Smittium</taxon>
    </lineage>
</organism>